<keyword evidence="5" id="KW-1185">Reference proteome</keyword>
<feature type="region of interest" description="Disordered" evidence="2">
    <location>
        <begin position="498"/>
        <end position="606"/>
    </location>
</feature>
<feature type="compositionally biased region" description="Basic and acidic residues" evidence="2">
    <location>
        <begin position="499"/>
        <end position="508"/>
    </location>
</feature>
<reference evidence="4 5" key="1">
    <citation type="submission" date="2020-12" db="EMBL/GenBank/DDBJ databases">
        <title>Brachybacterium sp. MASK1Z-5, whole genome shotgun sequence.</title>
        <authorList>
            <person name="Tuo L."/>
        </authorList>
    </citation>
    <scope>NUCLEOTIDE SEQUENCE [LARGE SCALE GENOMIC DNA]</scope>
    <source>
        <strain evidence="4 5">MASK1Z-5</strain>
    </source>
</reference>
<dbReference type="InterPro" id="IPR003615">
    <property type="entry name" value="HNH_nuc"/>
</dbReference>
<name>A0ABS1B5V9_9MICO</name>
<dbReference type="SMART" id="SM00507">
    <property type="entry name" value="HNHc"/>
    <property type="match status" value="1"/>
</dbReference>
<feature type="domain" description="HNH nuclease" evidence="3">
    <location>
        <begin position="440"/>
        <end position="489"/>
    </location>
</feature>
<feature type="compositionally biased region" description="Basic and acidic residues" evidence="2">
    <location>
        <begin position="577"/>
        <end position="606"/>
    </location>
</feature>
<feature type="compositionally biased region" description="Low complexity" evidence="2">
    <location>
        <begin position="553"/>
        <end position="563"/>
    </location>
</feature>
<sequence length="606" mass="64888">MPMRDGGDDPRRIPGRARQLVLRDAPAGTERVCEMVAVDAAPGNGLEVLDIAHALGDLAKDPGGPFGAADADLTAFELSDTLAAFEQLRSALGALEIRVTTALDEHLREEDSAQGVPERDHGRRVAGEIRMASRVSPAIASARLHSGKRLMRDMPRMFEALADGRIGLDAAHAIGRSSGPLQPEQRREVDRIIASREPDLDGASPAQWGREVSALAQHLDPRGEDGRHVRARMQRGVSVTPGAHGMGHVHAHLSALDCAAIQRKLTIEAQSLTAQGDARAHAQIMADLFSDTLLGRDEQMDPVHLEVGVVITERTLIAPVHGDPAMIEGYGVVPPRAVRDEIVQRLPHPEHEAAHDAPADNAPAENDPVQDVPVTAGAMPEEGRTLTDDDLLPPQEPAETTAAGPLDEESRLTLRRLFTHPASGELIAMESRARAFPARLGYLVRLRDFRCAGPYCASSIRQIDHIQPHAQGGATSADDGQGLCAHCNSTKELLGTAERIGEETEPHRVHWRSKLGRTATVSPSPLAGLPPGGPPVEAAPSGMTPSGTPPSAKPATAKTTPADDASDGEPALLPPIHRIEDLRWERDRRRAAGIRDEERRPGTRSA</sequence>
<protein>
    <submittedName>
        <fullName evidence="4">DUF222 domain-containing protein</fullName>
    </submittedName>
</protein>
<feature type="region of interest" description="Disordered" evidence="2">
    <location>
        <begin position="351"/>
        <end position="410"/>
    </location>
</feature>
<comment type="caution">
    <text evidence="4">The sequence shown here is derived from an EMBL/GenBank/DDBJ whole genome shotgun (WGS) entry which is preliminary data.</text>
</comment>
<dbReference type="Gene3D" id="1.10.30.50">
    <property type="match status" value="1"/>
</dbReference>
<dbReference type="EMBL" id="JAEDAJ010000001">
    <property type="protein sequence ID" value="MBK0330019.1"/>
    <property type="molecule type" value="Genomic_DNA"/>
</dbReference>
<accession>A0ABS1B5V9</accession>
<dbReference type="Proteomes" id="UP000612352">
    <property type="component" value="Unassembled WGS sequence"/>
</dbReference>
<comment type="similarity">
    <text evidence="1">Belongs to the Rv1128c/1148c/1588c/1702c/1945/3466 family.</text>
</comment>
<organism evidence="4 5">
    <name type="scientific">Brachybacterium halotolerans</name>
    <dbReference type="NCBI Taxonomy" id="2795215"/>
    <lineage>
        <taxon>Bacteria</taxon>
        <taxon>Bacillati</taxon>
        <taxon>Actinomycetota</taxon>
        <taxon>Actinomycetes</taxon>
        <taxon>Micrococcales</taxon>
        <taxon>Dermabacteraceae</taxon>
        <taxon>Brachybacterium</taxon>
    </lineage>
</organism>
<evidence type="ECO:0000313" key="4">
    <source>
        <dbReference type="EMBL" id="MBK0330019.1"/>
    </source>
</evidence>
<dbReference type="Pfam" id="PF01844">
    <property type="entry name" value="HNH"/>
    <property type="match status" value="1"/>
</dbReference>
<gene>
    <name evidence="4" type="ORF">I8D64_01185</name>
</gene>
<dbReference type="InterPro" id="IPR002711">
    <property type="entry name" value="HNH"/>
</dbReference>
<dbReference type="CDD" id="cd00085">
    <property type="entry name" value="HNHc"/>
    <property type="match status" value="1"/>
</dbReference>
<dbReference type="Pfam" id="PF02720">
    <property type="entry name" value="DUF222"/>
    <property type="match status" value="1"/>
</dbReference>
<proteinExistence type="inferred from homology"/>
<dbReference type="RefSeq" id="WP_200500685.1">
    <property type="nucleotide sequence ID" value="NZ_JAEDAJ010000001.1"/>
</dbReference>
<evidence type="ECO:0000256" key="2">
    <source>
        <dbReference type="SAM" id="MobiDB-lite"/>
    </source>
</evidence>
<feature type="compositionally biased region" description="Low complexity" evidence="2">
    <location>
        <begin position="521"/>
        <end position="546"/>
    </location>
</feature>
<dbReference type="InterPro" id="IPR003870">
    <property type="entry name" value="DUF222"/>
</dbReference>
<evidence type="ECO:0000259" key="3">
    <source>
        <dbReference type="SMART" id="SM00507"/>
    </source>
</evidence>
<evidence type="ECO:0000256" key="1">
    <source>
        <dbReference type="ARBA" id="ARBA00023450"/>
    </source>
</evidence>
<evidence type="ECO:0000313" key="5">
    <source>
        <dbReference type="Proteomes" id="UP000612352"/>
    </source>
</evidence>